<dbReference type="Proteomes" id="UP001432216">
    <property type="component" value="Chromosome 1"/>
</dbReference>
<evidence type="ECO:0000256" key="1">
    <source>
        <dbReference type="SAM" id="MobiDB-lite"/>
    </source>
</evidence>
<dbReference type="EMBL" id="CP143806">
    <property type="protein sequence ID" value="WVO18779.1"/>
    <property type="molecule type" value="Genomic_DNA"/>
</dbReference>
<name>A0ABZ2ALF6_9TREE</name>
<reference evidence="2 3" key="1">
    <citation type="submission" date="2024-01" db="EMBL/GenBank/DDBJ databases">
        <title>Comparative genomics of Cryptococcus and Kwoniella reveals pathogenesis evolution and contrasting modes of karyotype evolution via chromosome fusion or intercentromeric recombination.</title>
        <authorList>
            <person name="Coelho M.A."/>
            <person name="David-Palma M."/>
            <person name="Shea T."/>
            <person name="Bowers K."/>
            <person name="McGinley-Smith S."/>
            <person name="Mohammad A.W."/>
            <person name="Gnirke A."/>
            <person name="Yurkov A.M."/>
            <person name="Nowrousian M."/>
            <person name="Sun S."/>
            <person name="Cuomo C.A."/>
            <person name="Heitman J."/>
        </authorList>
    </citation>
    <scope>NUCLEOTIDE SEQUENCE [LARGE SCALE GENOMIC DNA]</scope>
    <source>
        <strain evidence="2 3">7685027</strain>
    </source>
</reference>
<keyword evidence="3" id="KW-1185">Reference proteome</keyword>
<feature type="compositionally biased region" description="Low complexity" evidence="1">
    <location>
        <begin position="169"/>
        <end position="184"/>
    </location>
</feature>
<organism evidence="2 3">
    <name type="scientific">Cryptococcus decagattii</name>
    <dbReference type="NCBI Taxonomy" id="1859122"/>
    <lineage>
        <taxon>Eukaryota</taxon>
        <taxon>Fungi</taxon>
        <taxon>Dikarya</taxon>
        <taxon>Basidiomycota</taxon>
        <taxon>Agaricomycotina</taxon>
        <taxon>Tremellomycetes</taxon>
        <taxon>Tremellales</taxon>
        <taxon>Cryptococcaceae</taxon>
        <taxon>Cryptococcus</taxon>
        <taxon>Cryptococcus gattii species complex</taxon>
    </lineage>
</organism>
<feature type="region of interest" description="Disordered" evidence="1">
    <location>
        <begin position="156"/>
        <end position="222"/>
    </location>
</feature>
<proteinExistence type="predicted"/>
<evidence type="ECO:0000313" key="2">
    <source>
        <dbReference type="EMBL" id="WVO18779.1"/>
    </source>
</evidence>
<dbReference type="RefSeq" id="XP_064718019.1">
    <property type="nucleotide sequence ID" value="XM_064861947.1"/>
</dbReference>
<gene>
    <name evidence="2" type="ORF">IAS62_000051</name>
</gene>
<sequence>MNGNGNEKENREGDEYVIANLPAGTHQVEPRSVGGNVEFMGIGGLLEVDSSGKMSNLTVDNTSPSLIYSLSTSWSQLSYPISSASSSSGDSSATSLFNSKMDNFYNKAMSITTEGGSKVELDFEGRRFMSMGFRVLMEERESDIFPVFGGGLSRGPSKVGRSRIGKGYSSTSSTVPSTSDSGSTSKHHPVPALPITTSTSLSRRQGEGAGEEEEGDDGSSNFFIELNPITASRSGSLWTRYTRASGLGFGGSWAPSAGY</sequence>
<dbReference type="GeneID" id="89986827"/>
<protein>
    <submittedName>
        <fullName evidence="2">Uncharacterized protein</fullName>
    </submittedName>
</protein>
<accession>A0ABZ2ALF6</accession>
<evidence type="ECO:0000313" key="3">
    <source>
        <dbReference type="Proteomes" id="UP001432216"/>
    </source>
</evidence>